<dbReference type="Proteomes" id="UP000219636">
    <property type="component" value="Unassembled WGS sequence"/>
</dbReference>
<feature type="chain" id="PRO_5013352484" description="Copper amine oxidase-like protein" evidence="1">
    <location>
        <begin position="26"/>
        <end position="330"/>
    </location>
</feature>
<evidence type="ECO:0000313" key="2">
    <source>
        <dbReference type="EMBL" id="SOC15401.1"/>
    </source>
</evidence>
<dbReference type="EMBL" id="OBMQ01000008">
    <property type="protein sequence ID" value="SOC15401.1"/>
    <property type="molecule type" value="Genomic_DNA"/>
</dbReference>
<feature type="signal peptide" evidence="1">
    <location>
        <begin position="1"/>
        <end position="25"/>
    </location>
</feature>
<protein>
    <recommendedName>
        <fullName evidence="4">Copper amine oxidase-like protein</fullName>
    </recommendedName>
</protein>
<keyword evidence="1" id="KW-0732">Signal</keyword>
<evidence type="ECO:0008006" key="4">
    <source>
        <dbReference type="Google" id="ProtNLM"/>
    </source>
</evidence>
<proteinExistence type="predicted"/>
<keyword evidence="3" id="KW-1185">Reference proteome</keyword>
<gene>
    <name evidence="2" type="ORF">SAMN05880501_10885</name>
</gene>
<dbReference type="OrthoDB" id="9772024at2"/>
<dbReference type="RefSeq" id="WP_097074020.1">
    <property type="nucleotide sequence ID" value="NZ_OBMQ01000008.1"/>
</dbReference>
<name>A0A285T738_9BACL</name>
<evidence type="ECO:0000313" key="3">
    <source>
        <dbReference type="Proteomes" id="UP000219636"/>
    </source>
</evidence>
<sequence>MKRLLLLIPVLIIALMVPSMTTASANTNYHMWNGTTKEIDLSKDVRTITFSQAINESQLLKNGAQLIQLFDITNPENKQQLLTSLSIDQKDARKVHVHLQKGYAYKAGHTYSLVIEKDVSSAKSKPLEQGVQFNFKMNDKAPVPITFGKSYKVTNLDTSTKRNYVNVSKGAFYVGYNQYGNMEWDDVDTYYTYIPMFGNTTAIISYLPGVDSEILEQENFMVEPTTDVAFYGMKINEGDSIEITNNHDEQSLKVFFGNKEASSRVSYVNYLQDGTIFHSETDRQIERYDYTSAVQAKGKVIIKNLGKNPLYVFSQKTKWDYTEMKMVNED</sequence>
<accession>A0A285T738</accession>
<evidence type="ECO:0000256" key="1">
    <source>
        <dbReference type="SAM" id="SignalP"/>
    </source>
</evidence>
<organism evidence="2 3">
    <name type="scientific">Ureibacillus xyleni</name>
    <dbReference type="NCBI Taxonomy" id="614648"/>
    <lineage>
        <taxon>Bacteria</taxon>
        <taxon>Bacillati</taxon>
        <taxon>Bacillota</taxon>
        <taxon>Bacilli</taxon>
        <taxon>Bacillales</taxon>
        <taxon>Caryophanaceae</taxon>
        <taxon>Ureibacillus</taxon>
    </lineage>
</organism>
<dbReference type="AlphaFoldDB" id="A0A285T738"/>
<reference evidence="3" key="1">
    <citation type="submission" date="2017-08" db="EMBL/GenBank/DDBJ databases">
        <authorList>
            <person name="Varghese N."/>
            <person name="Submissions S."/>
        </authorList>
    </citation>
    <scope>NUCLEOTIDE SEQUENCE [LARGE SCALE GENOMIC DNA]</scope>
    <source>
        <strain evidence="3">JC22</strain>
    </source>
</reference>